<evidence type="ECO:0000313" key="2">
    <source>
        <dbReference type="EMBL" id="KAH7088797.1"/>
    </source>
</evidence>
<keyword evidence="3" id="KW-1185">Reference proteome</keyword>
<protein>
    <submittedName>
        <fullName evidence="2">Uncharacterized protein</fullName>
    </submittedName>
</protein>
<evidence type="ECO:0000256" key="1">
    <source>
        <dbReference type="SAM" id="Coils"/>
    </source>
</evidence>
<name>A0A8K0R9Y3_9PLEO</name>
<gene>
    <name evidence="2" type="ORF">FB567DRAFT_318310</name>
</gene>
<comment type="caution">
    <text evidence="2">The sequence shown here is derived from an EMBL/GenBank/DDBJ whole genome shotgun (WGS) entry which is preliminary data.</text>
</comment>
<dbReference type="OrthoDB" id="3695169at2759"/>
<evidence type="ECO:0000313" key="3">
    <source>
        <dbReference type="Proteomes" id="UP000813461"/>
    </source>
</evidence>
<keyword evidence="1" id="KW-0175">Coiled coil</keyword>
<reference evidence="2" key="1">
    <citation type="journal article" date="2021" name="Nat. Commun.">
        <title>Genetic determinants of endophytism in the Arabidopsis root mycobiome.</title>
        <authorList>
            <person name="Mesny F."/>
            <person name="Miyauchi S."/>
            <person name="Thiergart T."/>
            <person name="Pickel B."/>
            <person name="Atanasova L."/>
            <person name="Karlsson M."/>
            <person name="Huettel B."/>
            <person name="Barry K.W."/>
            <person name="Haridas S."/>
            <person name="Chen C."/>
            <person name="Bauer D."/>
            <person name="Andreopoulos W."/>
            <person name="Pangilinan J."/>
            <person name="LaButti K."/>
            <person name="Riley R."/>
            <person name="Lipzen A."/>
            <person name="Clum A."/>
            <person name="Drula E."/>
            <person name="Henrissat B."/>
            <person name="Kohler A."/>
            <person name="Grigoriev I.V."/>
            <person name="Martin F.M."/>
            <person name="Hacquard S."/>
        </authorList>
    </citation>
    <scope>NUCLEOTIDE SEQUENCE</scope>
    <source>
        <strain evidence="2">MPI-SDFR-AT-0120</strain>
    </source>
</reference>
<organism evidence="2 3">
    <name type="scientific">Paraphoma chrysanthemicola</name>
    <dbReference type="NCBI Taxonomy" id="798071"/>
    <lineage>
        <taxon>Eukaryota</taxon>
        <taxon>Fungi</taxon>
        <taxon>Dikarya</taxon>
        <taxon>Ascomycota</taxon>
        <taxon>Pezizomycotina</taxon>
        <taxon>Dothideomycetes</taxon>
        <taxon>Pleosporomycetidae</taxon>
        <taxon>Pleosporales</taxon>
        <taxon>Pleosporineae</taxon>
        <taxon>Phaeosphaeriaceae</taxon>
        <taxon>Paraphoma</taxon>
    </lineage>
</organism>
<proteinExistence type="predicted"/>
<accession>A0A8K0R9Y3</accession>
<dbReference type="Proteomes" id="UP000813461">
    <property type="component" value="Unassembled WGS sequence"/>
</dbReference>
<dbReference type="AlphaFoldDB" id="A0A8K0R9Y3"/>
<sequence length="445" mass="50974">MALRQIYTLGDYVKFAQTNFHVEYTSIADLDLYRFENLTCVNENQAPREANLLHIGKYHFSAEGAPAAWAHVTSAGITYYTNKPGHVCYRIPTQSMSRIYYGRPFDLMFPAEGSQRTSRDSDPTQTIKAVVIESIINFAYLITGRLPYIRNVKGRDILEDFKFACLSFYRANGLSIKAEHTPLEQFLVDKEANSVRTAKHKSRRVPKKTRVRTKSESTRIVPAKRARFDEIIVDVEPEFGPSYVRTYTRDYLSNSEASVHVQQVQEIDTLRAKVAAKELKIQSTRSKLADEKEKRRALKVALKQESVERRAVEAQLEQLEDARAKQTALQTALDQERTDRRAAEVQLEDIRSKRLAIELVLEHEKAERCVVETKLKANELDLAHCRTKLEDQWAKINEMQSAQAQAKSEAMAYKARYEGLKTYGREGDRRLAIAAFSGIGRQQMR</sequence>
<feature type="coiled-coil region" evidence="1">
    <location>
        <begin position="267"/>
        <end position="353"/>
    </location>
</feature>
<dbReference type="EMBL" id="JAGMVJ010000007">
    <property type="protein sequence ID" value="KAH7088797.1"/>
    <property type="molecule type" value="Genomic_DNA"/>
</dbReference>